<gene>
    <name evidence="2" type="ORF">J4415_01100</name>
</gene>
<protein>
    <submittedName>
        <fullName evidence="2">Uncharacterized protein</fullName>
    </submittedName>
</protein>
<keyword evidence="1" id="KW-0812">Transmembrane</keyword>
<dbReference type="InterPro" id="IPR029062">
    <property type="entry name" value="Class_I_gatase-like"/>
</dbReference>
<dbReference type="Proteomes" id="UP000677687">
    <property type="component" value="Unassembled WGS sequence"/>
</dbReference>
<dbReference type="AlphaFoldDB" id="A0A8T4L287"/>
<dbReference type="SUPFAM" id="SSF52317">
    <property type="entry name" value="Class I glutamine amidotransferase-like"/>
    <property type="match status" value="1"/>
</dbReference>
<dbReference type="EMBL" id="JAGVWD010000014">
    <property type="protein sequence ID" value="MBS3057206.1"/>
    <property type="molecule type" value="Genomic_DNA"/>
</dbReference>
<comment type="caution">
    <text evidence="2">The sequence shown here is derived from an EMBL/GenBank/DDBJ whole genome shotgun (WGS) entry which is preliminary data.</text>
</comment>
<reference evidence="2" key="1">
    <citation type="submission" date="2021-03" db="EMBL/GenBank/DDBJ databases">
        <authorList>
            <person name="Jaffe A."/>
        </authorList>
    </citation>
    <scope>NUCLEOTIDE SEQUENCE</scope>
    <source>
        <strain evidence="2">RIFCSPHIGHO2_01_FULL_AR10_44_11</strain>
    </source>
</reference>
<organism evidence="2 3">
    <name type="scientific">Candidatus Iainarchaeum sp</name>
    <dbReference type="NCBI Taxonomy" id="3101447"/>
    <lineage>
        <taxon>Archaea</taxon>
        <taxon>Candidatus Iainarchaeota</taxon>
        <taxon>Candidatus Iainarchaeia</taxon>
        <taxon>Candidatus Iainarchaeales</taxon>
        <taxon>Candidatus Iainarchaeaceae</taxon>
        <taxon>Candidatus Iainarchaeum</taxon>
    </lineage>
</organism>
<evidence type="ECO:0000313" key="2">
    <source>
        <dbReference type="EMBL" id="MBS3057206.1"/>
    </source>
</evidence>
<keyword evidence="1" id="KW-1133">Transmembrane helix</keyword>
<accession>A0A8T4L287</accession>
<evidence type="ECO:0000313" key="3">
    <source>
        <dbReference type="Proteomes" id="UP000677687"/>
    </source>
</evidence>
<evidence type="ECO:0000256" key="1">
    <source>
        <dbReference type="SAM" id="Phobius"/>
    </source>
</evidence>
<name>A0A8T4L287_9ARCH</name>
<feature type="transmembrane region" description="Helical" evidence="1">
    <location>
        <begin position="9"/>
        <end position="32"/>
    </location>
</feature>
<keyword evidence="1" id="KW-0472">Membrane</keyword>
<reference evidence="2" key="2">
    <citation type="submission" date="2021-05" db="EMBL/GenBank/DDBJ databases">
        <title>Protein family content uncovers lineage relationships and bacterial pathway maintenance mechanisms in DPANN archaea.</title>
        <authorList>
            <person name="Castelle C.J."/>
            <person name="Meheust R."/>
            <person name="Jaffe A.L."/>
            <person name="Seitz K."/>
            <person name="Gong X."/>
            <person name="Baker B.J."/>
            <person name="Banfield J.F."/>
        </authorList>
    </citation>
    <scope>NUCLEOTIDE SEQUENCE</scope>
    <source>
        <strain evidence="2">RIFCSPHIGHO2_01_FULL_AR10_44_11</strain>
    </source>
</reference>
<sequence length="314" mass="35111">MAEKANLQVVWKLGFLIALVVALLFVATWIGLVRCSTIPFWCDAYWGIMRFPQGEPSVLIVMGDDGLGDAELLQQAMQDPSHLGVRAQIAELAYTSIGNLRKHDLVIVTHAKSISTKKLKMFADYVTTGGRLVWTGDAGTAYARDENKDVFLYEDDLDLNAAHDAFGPWARKKGDEVVRFDYVLGVKYRTNYCEVKKCENEPLTYIGKLEAPDRFHRLVNAIKPGLVLHGDFSIVEALDDATITNVLNVNYQSNLIGSDGEDYGRTFPIIIASAPTGVGERVAYYAIPPENLVRPENKEKFYSILENMYYGMLK</sequence>
<proteinExistence type="predicted"/>